<evidence type="ECO:0000313" key="3">
    <source>
        <dbReference type="Proteomes" id="UP000199548"/>
    </source>
</evidence>
<protein>
    <recommendedName>
        <fullName evidence="4">EF-hand domain-containing protein</fullName>
    </recommendedName>
</protein>
<sequence>MSPIKLMRRISPLIVLGAAMSSAHALPPQAVAPVTLPHGSRGVDGPFFPQNRVAAVLPSTGTTLQQQAQQRVEARLGANTVLSNGASVTKAQAQSSGLGYVSKHFDEIDSAHTGRVSMADVRTYIQKQQQLQQQ</sequence>
<feature type="signal peptide" evidence="1">
    <location>
        <begin position="1"/>
        <end position="25"/>
    </location>
</feature>
<organism evidence="2 3">
    <name type="scientific">Paraburkholderia megapolitana</name>
    <dbReference type="NCBI Taxonomy" id="420953"/>
    <lineage>
        <taxon>Bacteria</taxon>
        <taxon>Pseudomonadati</taxon>
        <taxon>Pseudomonadota</taxon>
        <taxon>Betaproteobacteria</taxon>
        <taxon>Burkholderiales</taxon>
        <taxon>Burkholderiaceae</taxon>
        <taxon>Paraburkholderia</taxon>
    </lineage>
</organism>
<accession>A0A1I3DDP4</accession>
<dbReference type="RefSeq" id="WP_245811292.1">
    <property type="nucleotide sequence ID" value="NZ_CP041743.1"/>
</dbReference>
<reference evidence="2 3" key="1">
    <citation type="submission" date="2016-10" db="EMBL/GenBank/DDBJ databases">
        <authorList>
            <person name="de Groot N.N."/>
        </authorList>
    </citation>
    <scope>NUCLEOTIDE SEQUENCE [LARGE SCALE GENOMIC DNA]</scope>
    <source>
        <strain evidence="2 3">LMG 23650</strain>
    </source>
</reference>
<evidence type="ECO:0000313" key="2">
    <source>
        <dbReference type="EMBL" id="SFH84845.1"/>
    </source>
</evidence>
<proteinExistence type="predicted"/>
<dbReference type="STRING" id="420953.SAMN05192543_101249"/>
<dbReference type="EMBL" id="FOQU01000001">
    <property type="protein sequence ID" value="SFH84845.1"/>
    <property type="molecule type" value="Genomic_DNA"/>
</dbReference>
<evidence type="ECO:0008006" key="4">
    <source>
        <dbReference type="Google" id="ProtNLM"/>
    </source>
</evidence>
<dbReference type="AlphaFoldDB" id="A0A1I3DDP4"/>
<keyword evidence="3" id="KW-1185">Reference proteome</keyword>
<dbReference type="Proteomes" id="UP000199548">
    <property type="component" value="Unassembled WGS sequence"/>
</dbReference>
<keyword evidence="1" id="KW-0732">Signal</keyword>
<name>A0A1I3DDP4_9BURK</name>
<feature type="chain" id="PRO_5011464345" description="EF-hand domain-containing protein" evidence="1">
    <location>
        <begin position="26"/>
        <end position="134"/>
    </location>
</feature>
<evidence type="ECO:0000256" key="1">
    <source>
        <dbReference type="SAM" id="SignalP"/>
    </source>
</evidence>
<gene>
    <name evidence="2" type="ORF">SAMN05192543_101249</name>
</gene>